<dbReference type="SUPFAM" id="SSF52058">
    <property type="entry name" value="L domain-like"/>
    <property type="match status" value="1"/>
</dbReference>
<dbReference type="FunFam" id="3.80.10.10:FF:000041">
    <property type="entry name" value="LRR receptor-like serine/threonine-protein kinase ERECTA"/>
    <property type="match status" value="1"/>
</dbReference>
<dbReference type="EMBL" id="GL433848">
    <property type="protein sequence ID" value="EFN54232.1"/>
    <property type="molecule type" value="Genomic_DNA"/>
</dbReference>
<gene>
    <name evidence="7" type="ORF">CHLNCDRAFT_135749</name>
</gene>
<dbReference type="AlphaFoldDB" id="E1ZIX3"/>
<keyword evidence="5" id="KW-1133">Transmembrane helix</keyword>
<dbReference type="InterPro" id="IPR025952">
    <property type="entry name" value="R3H-assoc_dom"/>
</dbReference>
<evidence type="ECO:0000256" key="2">
    <source>
        <dbReference type="ARBA" id="ARBA00022614"/>
    </source>
</evidence>
<dbReference type="InterPro" id="IPR052595">
    <property type="entry name" value="LRRC69/RLP"/>
</dbReference>
<feature type="region of interest" description="Disordered" evidence="4">
    <location>
        <begin position="854"/>
        <end position="887"/>
    </location>
</feature>
<dbReference type="GO" id="GO:0005930">
    <property type="term" value="C:axoneme"/>
    <property type="evidence" value="ECO:0007669"/>
    <property type="project" value="UniProtKB-SubCell"/>
</dbReference>
<dbReference type="PANTHER" id="PTHR48057">
    <property type="entry name" value="LEUCINE-RICH REPEAT SERINE/THREONINE-PROTEIN KINASE 1"/>
    <property type="match status" value="1"/>
</dbReference>
<protein>
    <recommendedName>
        <fullName evidence="6">R3H-associated N-terminal domain-containing protein</fullName>
    </recommendedName>
</protein>
<dbReference type="Proteomes" id="UP000008141">
    <property type="component" value="Unassembled WGS sequence"/>
</dbReference>
<feature type="region of interest" description="Disordered" evidence="4">
    <location>
        <begin position="16"/>
        <end position="42"/>
    </location>
</feature>
<dbReference type="Pfam" id="PF00560">
    <property type="entry name" value="LRR_1"/>
    <property type="match status" value="1"/>
</dbReference>
<evidence type="ECO:0000259" key="6">
    <source>
        <dbReference type="Pfam" id="PF13902"/>
    </source>
</evidence>
<dbReference type="Gene3D" id="3.80.10.10">
    <property type="entry name" value="Ribonuclease Inhibitor"/>
    <property type="match status" value="1"/>
</dbReference>
<dbReference type="KEGG" id="cvr:CHLNCDRAFT_135749"/>
<feature type="compositionally biased region" description="Polar residues" evidence="4">
    <location>
        <begin position="353"/>
        <end position="366"/>
    </location>
</feature>
<sequence>MPDGRPLAAFLDSQLLRPQHGASHGGATQRRRPGAIKEPKEGWTKALPRAATAAAPGLAYSEAEQAELYALSRVGQRKQRRWLNDKLLREMAGTLSAADMASLFKPVPFGEQRASLWEQAARPEHRILFDMFRSLDMDKQTRVLQKWEAHVRELQAGPAAIPDPAIDALAAWAGVSFKARQAMKRAPTTCEAIEAQLLAFLQQQDGGQGSELVVEGLEDGFHRLIAHGLAEYHSLQSTSRVVDGGGKQVVVRCPAHAAARAPQHHLPKVNVEDFSEGDLPAEGLPGAPRVLTIACSDILHLLDDAASLSATTLRHAFVQPLDSSSEAGDHPPSAHDPQQHQHQQEAQHAETPSGDSSLTPEASQQQIDTVAALSARTYPISARAGTNPGIRITLTPLGDGSSDVDLYCSKGSGIEPGPDYADFQSEAIGVNQDVVVIPPVDEYDPGALAVDGSVYKLQTAFIDNSNQTTLNAAEQAVAKQLFDRRDQEAGTVDTDLCQFGTCNDGHLVVLNARGWGMSCPFPGDLFVKFPKMQMLYLSYNEFSGDINDAARFLAALEDLQELGLMNNEQLGGQLGEDVCNLVQGTVEMLQLSGMGLKGKLPHCLFDAKSTLFQFGASNNHLTGTIPDAFDTATRLQVLDLGNNKLNGRIPPSLASAPNLSVLDISNNSLSGEIPEFGSTKLSVLNLASNKLSGAVPDSLAGHPALYSLNLHDNSLTSLPSKWQQPPTEGATAPLNYLRASLNRLEGGFPLALATYPNLTYFLLSENRLRQAGGVLPDPEAGQYAALRYLSLDSNSFTGSLGEGWQKTGIWQLAPLSQMASLWNLFSVVQNQLTGEVPAFMSDITQQVNVDLEGNQLSSSTDKSGADGSSSGSTGSTDGSSADSSGGGGGLSTGAIVGISVGIVVAVAAAVVGGILVLGRRRGPKTAASSMKFEKFLDEAFDGDSASPPTFGETSPAPASPPPRTHAHTVELSGSPNNV</sequence>
<dbReference type="eggNOG" id="ENOG502QQ6J">
    <property type="taxonomic scope" value="Eukaryota"/>
</dbReference>
<dbReference type="InterPro" id="IPR032675">
    <property type="entry name" value="LRR_dom_sf"/>
</dbReference>
<keyword evidence="2" id="KW-0433">Leucine-rich repeat</keyword>
<dbReference type="STRING" id="554065.E1ZIX3"/>
<reference evidence="7 8" key="1">
    <citation type="journal article" date="2010" name="Plant Cell">
        <title>The Chlorella variabilis NC64A genome reveals adaptation to photosymbiosis, coevolution with viruses, and cryptic sex.</title>
        <authorList>
            <person name="Blanc G."/>
            <person name="Duncan G."/>
            <person name="Agarkova I."/>
            <person name="Borodovsky M."/>
            <person name="Gurnon J."/>
            <person name="Kuo A."/>
            <person name="Lindquist E."/>
            <person name="Lucas S."/>
            <person name="Pangilinan J."/>
            <person name="Polle J."/>
            <person name="Salamov A."/>
            <person name="Terry A."/>
            <person name="Yamada T."/>
            <person name="Dunigan D.D."/>
            <person name="Grigoriev I.V."/>
            <person name="Claverie J.M."/>
            <person name="Van Etten J.L."/>
        </authorList>
    </citation>
    <scope>NUCLEOTIDE SEQUENCE [LARGE SCALE GENOMIC DNA]</scope>
    <source>
        <strain evidence="7 8">NC64A</strain>
    </source>
</reference>
<comment type="subcellular location">
    <subcellularLocation>
        <location evidence="1">Cytoplasm</location>
        <location evidence="1">Cytoskeleton</location>
        <location evidence="1">Cilium axoneme</location>
    </subcellularLocation>
</comment>
<evidence type="ECO:0000256" key="4">
    <source>
        <dbReference type="SAM" id="MobiDB-lite"/>
    </source>
</evidence>
<keyword evidence="3" id="KW-0677">Repeat</keyword>
<organism evidence="8">
    <name type="scientific">Chlorella variabilis</name>
    <name type="common">Green alga</name>
    <dbReference type="NCBI Taxonomy" id="554065"/>
    <lineage>
        <taxon>Eukaryota</taxon>
        <taxon>Viridiplantae</taxon>
        <taxon>Chlorophyta</taxon>
        <taxon>core chlorophytes</taxon>
        <taxon>Trebouxiophyceae</taxon>
        <taxon>Chlorellales</taxon>
        <taxon>Chlorellaceae</taxon>
        <taxon>Chlorella clade</taxon>
        <taxon>Chlorella</taxon>
    </lineage>
</organism>
<feature type="compositionally biased region" description="Basic and acidic residues" evidence="4">
    <location>
        <begin position="327"/>
        <end position="348"/>
    </location>
</feature>
<evidence type="ECO:0000256" key="1">
    <source>
        <dbReference type="ARBA" id="ARBA00004430"/>
    </source>
</evidence>
<dbReference type="InterPro" id="IPR036867">
    <property type="entry name" value="R3H_dom_sf"/>
</dbReference>
<feature type="region of interest" description="Disordered" evidence="4">
    <location>
        <begin position="321"/>
        <end position="366"/>
    </location>
</feature>
<evidence type="ECO:0000313" key="7">
    <source>
        <dbReference type="EMBL" id="EFN54232.1"/>
    </source>
</evidence>
<keyword evidence="5" id="KW-0472">Membrane</keyword>
<dbReference type="OrthoDB" id="514359at2759"/>
<keyword evidence="8" id="KW-1185">Reference proteome</keyword>
<dbReference type="Pfam" id="PF13902">
    <property type="entry name" value="R3H-assoc"/>
    <property type="match status" value="1"/>
</dbReference>
<name>E1ZIX3_CHLVA</name>
<evidence type="ECO:0000313" key="8">
    <source>
        <dbReference type="Proteomes" id="UP000008141"/>
    </source>
</evidence>
<dbReference type="RefSeq" id="XP_005846334.1">
    <property type="nucleotide sequence ID" value="XM_005846272.1"/>
</dbReference>
<evidence type="ECO:0000256" key="5">
    <source>
        <dbReference type="SAM" id="Phobius"/>
    </source>
</evidence>
<keyword evidence="5" id="KW-0812">Transmembrane</keyword>
<dbReference type="SUPFAM" id="SSF82708">
    <property type="entry name" value="R3H domain"/>
    <property type="match status" value="1"/>
</dbReference>
<dbReference type="PANTHER" id="PTHR48057:SF29">
    <property type="entry name" value="OS02G0609900 PROTEIN"/>
    <property type="match status" value="1"/>
</dbReference>
<feature type="region of interest" description="Disordered" evidence="4">
    <location>
        <begin position="939"/>
        <end position="978"/>
    </location>
</feature>
<accession>E1ZIX3</accession>
<dbReference type="GO" id="GO:0003676">
    <property type="term" value="F:nucleic acid binding"/>
    <property type="evidence" value="ECO:0007669"/>
    <property type="project" value="InterPro"/>
</dbReference>
<dbReference type="InterPro" id="IPR001611">
    <property type="entry name" value="Leu-rich_rpt"/>
</dbReference>
<evidence type="ECO:0000256" key="3">
    <source>
        <dbReference type="ARBA" id="ARBA00022737"/>
    </source>
</evidence>
<dbReference type="InParanoid" id="E1ZIX3"/>
<feature type="transmembrane region" description="Helical" evidence="5">
    <location>
        <begin position="894"/>
        <end position="917"/>
    </location>
</feature>
<feature type="domain" description="R3H-associated N-terminal" evidence="6">
    <location>
        <begin position="72"/>
        <end position="185"/>
    </location>
</feature>
<dbReference type="Pfam" id="PF13855">
    <property type="entry name" value="LRR_8"/>
    <property type="match status" value="1"/>
</dbReference>
<dbReference type="GeneID" id="17353568"/>
<feature type="compositionally biased region" description="Low complexity" evidence="4">
    <location>
        <begin position="857"/>
        <end position="883"/>
    </location>
</feature>
<proteinExistence type="predicted"/>